<sequence length="130" mass="14153">MIRRIQPNAVPESDAPFSQIVLDDCYAYLAGLVAADFPHGVAVLGDVGAETRAVMGVISDMLNEVGLNLEDVVKAEVHLADLNDFDAMDAAYREYFPPKVYPVRTTTESPKLFGGSKVEVTVQARLRNTP</sequence>
<dbReference type="CDD" id="cd00448">
    <property type="entry name" value="YjgF_YER057c_UK114_family"/>
    <property type="match status" value="1"/>
</dbReference>
<dbReference type="PANTHER" id="PTHR11803:SF39">
    <property type="entry name" value="2-IMINOBUTANOATE_2-IMINOPROPANOATE DEAMINASE"/>
    <property type="match status" value="1"/>
</dbReference>
<dbReference type="InterPro" id="IPR006175">
    <property type="entry name" value="YjgF/YER057c/UK114"/>
</dbReference>
<evidence type="ECO:0000313" key="1">
    <source>
        <dbReference type="EMBL" id="SVA41467.1"/>
    </source>
</evidence>
<proteinExistence type="predicted"/>
<organism evidence="1">
    <name type="scientific">marine metagenome</name>
    <dbReference type="NCBI Taxonomy" id="408172"/>
    <lineage>
        <taxon>unclassified sequences</taxon>
        <taxon>metagenomes</taxon>
        <taxon>ecological metagenomes</taxon>
    </lineage>
</organism>
<evidence type="ECO:0008006" key="2">
    <source>
        <dbReference type="Google" id="ProtNLM"/>
    </source>
</evidence>
<dbReference type="Pfam" id="PF01042">
    <property type="entry name" value="Ribonuc_L-PSP"/>
    <property type="match status" value="1"/>
</dbReference>
<dbReference type="Gene3D" id="3.30.1330.40">
    <property type="entry name" value="RutC-like"/>
    <property type="match status" value="1"/>
</dbReference>
<dbReference type="EMBL" id="UINC01009241">
    <property type="protein sequence ID" value="SVA41467.1"/>
    <property type="molecule type" value="Genomic_DNA"/>
</dbReference>
<dbReference type="GO" id="GO:0019239">
    <property type="term" value="F:deaminase activity"/>
    <property type="evidence" value="ECO:0007669"/>
    <property type="project" value="TreeGrafter"/>
</dbReference>
<dbReference type="InterPro" id="IPR035959">
    <property type="entry name" value="RutC-like_sf"/>
</dbReference>
<name>A0A381VPA3_9ZZZZ</name>
<reference evidence="1" key="1">
    <citation type="submission" date="2018-05" db="EMBL/GenBank/DDBJ databases">
        <authorList>
            <person name="Lanie J.A."/>
            <person name="Ng W.-L."/>
            <person name="Kazmierczak K.M."/>
            <person name="Andrzejewski T.M."/>
            <person name="Davidsen T.M."/>
            <person name="Wayne K.J."/>
            <person name="Tettelin H."/>
            <person name="Glass J.I."/>
            <person name="Rusch D."/>
            <person name="Podicherti R."/>
            <person name="Tsui H.-C.T."/>
            <person name="Winkler M.E."/>
        </authorList>
    </citation>
    <scope>NUCLEOTIDE SEQUENCE</scope>
</reference>
<dbReference type="GO" id="GO:0005829">
    <property type="term" value="C:cytosol"/>
    <property type="evidence" value="ECO:0007669"/>
    <property type="project" value="TreeGrafter"/>
</dbReference>
<dbReference type="AlphaFoldDB" id="A0A381VPA3"/>
<accession>A0A381VPA3</accession>
<dbReference type="PANTHER" id="PTHR11803">
    <property type="entry name" value="2-IMINOBUTANOATE/2-IMINOPROPANOATE DEAMINASE RIDA"/>
    <property type="match status" value="1"/>
</dbReference>
<gene>
    <name evidence="1" type="ORF">METZ01_LOCUS94321</name>
</gene>
<dbReference type="SUPFAM" id="SSF55298">
    <property type="entry name" value="YjgF-like"/>
    <property type="match status" value="1"/>
</dbReference>
<protein>
    <recommendedName>
        <fullName evidence="2">Translation initiation inhibitor</fullName>
    </recommendedName>
</protein>